<dbReference type="OrthoDB" id="10259680at2759"/>
<accession>A0A6A6JYA5</accession>
<feature type="transmembrane region" description="Helical" evidence="1">
    <location>
        <begin position="12"/>
        <end position="34"/>
    </location>
</feature>
<keyword evidence="3" id="KW-1185">Reference proteome</keyword>
<evidence type="ECO:0000256" key="1">
    <source>
        <dbReference type="SAM" id="Phobius"/>
    </source>
</evidence>
<dbReference type="AlphaFoldDB" id="A0A6A6JYA5"/>
<dbReference type="GeneID" id="54547097"/>
<sequence length="127" mass="14389">MAPRTPRRKRPLTLSTAAGLISILCSAFCLFRLYLRTGSLLPLIYTCLISGVTFLFYGYDKMQARNLEWRVKETTLHMLELAGGWPGALVGQHYFQHKTRKTGFMVVFWGIVVGWQGFWWVVASAGG</sequence>
<proteinExistence type="predicted"/>
<gene>
    <name evidence="2" type="ORF">EI97DRAFT_22785</name>
</gene>
<organism evidence="2 3">
    <name type="scientific">Westerdykella ornata</name>
    <dbReference type="NCBI Taxonomy" id="318751"/>
    <lineage>
        <taxon>Eukaryota</taxon>
        <taxon>Fungi</taxon>
        <taxon>Dikarya</taxon>
        <taxon>Ascomycota</taxon>
        <taxon>Pezizomycotina</taxon>
        <taxon>Dothideomycetes</taxon>
        <taxon>Pleosporomycetidae</taxon>
        <taxon>Pleosporales</taxon>
        <taxon>Sporormiaceae</taxon>
        <taxon>Westerdykella</taxon>
    </lineage>
</organism>
<evidence type="ECO:0000313" key="2">
    <source>
        <dbReference type="EMBL" id="KAF2281204.1"/>
    </source>
</evidence>
<reference evidence="2" key="1">
    <citation type="journal article" date="2020" name="Stud. Mycol.">
        <title>101 Dothideomycetes genomes: a test case for predicting lifestyles and emergence of pathogens.</title>
        <authorList>
            <person name="Haridas S."/>
            <person name="Albert R."/>
            <person name="Binder M."/>
            <person name="Bloem J."/>
            <person name="Labutti K."/>
            <person name="Salamov A."/>
            <person name="Andreopoulos B."/>
            <person name="Baker S."/>
            <person name="Barry K."/>
            <person name="Bills G."/>
            <person name="Bluhm B."/>
            <person name="Cannon C."/>
            <person name="Castanera R."/>
            <person name="Culley D."/>
            <person name="Daum C."/>
            <person name="Ezra D."/>
            <person name="Gonzalez J."/>
            <person name="Henrissat B."/>
            <person name="Kuo A."/>
            <person name="Liang C."/>
            <person name="Lipzen A."/>
            <person name="Lutzoni F."/>
            <person name="Magnuson J."/>
            <person name="Mondo S."/>
            <person name="Nolan M."/>
            <person name="Ohm R."/>
            <person name="Pangilinan J."/>
            <person name="Park H.-J."/>
            <person name="Ramirez L."/>
            <person name="Alfaro M."/>
            <person name="Sun H."/>
            <person name="Tritt A."/>
            <person name="Yoshinaga Y."/>
            <person name="Zwiers L.-H."/>
            <person name="Turgeon B."/>
            <person name="Goodwin S."/>
            <person name="Spatafora J."/>
            <person name="Crous P."/>
            <person name="Grigoriev I."/>
        </authorList>
    </citation>
    <scope>NUCLEOTIDE SEQUENCE</scope>
    <source>
        <strain evidence="2">CBS 379.55</strain>
    </source>
</reference>
<name>A0A6A6JYA5_WESOR</name>
<keyword evidence="1" id="KW-1133">Transmembrane helix</keyword>
<dbReference type="RefSeq" id="XP_033658741.1">
    <property type="nucleotide sequence ID" value="XM_033793922.1"/>
</dbReference>
<dbReference type="InterPro" id="IPR010718">
    <property type="entry name" value="DUF1294"/>
</dbReference>
<dbReference type="Pfam" id="PF06961">
    <property type="entry name" value="DUF1294"/>
    <property type="match status" value="1"/>
</dbReference>
<protein>
    <submittedName>
        <fullName evidence="2">DUF1294-domain-containing protein</fullName>
    </submittedName>
</protein>
<keyword evidence="1" id="KW-0812">Transmembrane</keyword>
<feature type="transmembrane region" description="Helical" evidence="1">
    <location>
        <begin position="102"/>
        <end position="122"/>
    </location>
</feature>
<dbReference type="Proteomes" id="UP000800097">
    <property type="component" value="Unassembled WGS sequence"/>
</dbReference>
<evidence type="ECO:0000313" key="3">
    <source>
        <dbReference type="Proteomes" id="UP000800097"/>
    </source>
</evidence>
<keyword evidence="1" id="KW-0472">Membrane</keyword>
<feature type="transmembrane region" description="Helical" evidence="1">
    <location>
        <begin position="40"/>
        <end position="59"/>
    </location>
</feature>
<dbReference type="EMBL" id="ML986484">
    <property type="protein sequence ID" value="KAF2281204.1"/>
    <property type="molecule type" value="Genomic_DNA"/>
</dbReference>